<feature type="coiled-coil region" evidence="1">
    <location>
        <begin position="155"/>
        <end position="182"/>
    </location>
</feature>
<feature type="domain" description="Bacterial mobilisation" evidence="2">
    <location>
        <begin position="114"/>
        <end position="137"/>
    </location>
</feature>
<dbReference type="EMBL" id="MIMU01000153">
    <property type="protein sequence ID" value="OTA80887.1"/>
    <property type="molecule type" value="Genomic_DNA"/>
</dbReference>
<name>A0A1Y2UFR4_LIMRT</name>
<evidence type="ECO:0000313" key="3">
    <source>
        <dbReference type="EMBL" id="OTA80887.1"/>
    </source>
</evidence>
<dbReference type="RefSeq" id="WP_086118212.1">
    <property type="nucleotide sequence ID" value="NZ_JAYWKY010000001.1"/>
</dbReference>
<dbReference type="Proteomes" id="UP000194286">
    <property type="component" value="Unassembled WGS sequence"/>
</dbReference>
<comment type="caution">
    <text evidence="3">The sequence shown here is derived from an EMBL/GenBank/DDBJ whole genome shotgun (WGS) entry which is preliminary data.</text>
</comment>
<evidence type="ECO:0000256" key="1">
    <source>
        <dbReference type="SAM" id="Coils"/>
    </source>
</evidence>
<proteinExistence type="predicted"/>
<reference evidence="3 4" key="1">
    <citation type="submission" date="2016-09" db="EMBL/GenBank/DDBJ databases">
        <title>Lactobacillus reuteri KLR3005, genome sequencing and assembly.</title>
        <authorList>
            <person name="Lee J.-Y."/>
            <person name="Kim E.B."/>
            <person name="Choi Y.-J."/>
        </authorList>
    </citation>
    <scope>NUCLEOTIDE SEQUENCE [LARGE SCALE GENOMIC DNA]</scope>
    <source>
        <strain evidence="3 4">KLR3005</strain>
    </source>
</reference>
<organism evidence="3 4">
    <name type="scientific">Limosilactobacillus reuteri</name>
    <name type="common">Lactobacillus reuteri</name>
    <dbReference type="NCBI Taxonomy" id="1598"/>
    <lineage>
        <taxon>Bacteria</taxon>
        <taxon>Bacillati</taxon>
        <taxon>Bacillota</taxon>
        <taxon>Bacilli</taxon>
        <taxon>Lactobacillales</taxon>
        <taxon>Lactobacillaceae</taxon>
        <taxon>Limosilactobacillus</taxon>
    </lineage>
</organism>
<evidence type="ECO:0000313" key="4">
    <source>
        <dbReference type="Proteomes" id="UP000194286"/>
    </source>
</evidence>
<dbReference type="AlphaFoldDB" id="A0A1Y2UFR4"/>
<keyword evidence="1" id="KW-0175">Coiled coil</keyword>
<sequence>MEPLKNKLIQARLSENELADFESVKREFGIAGTSKAVRQMIEDEKLLMQAKENWQKGKRDAVTALVQQLNDQDRLPLVEAIHGLTDTKSSSELSIVRNQYADIQQQLQAIMYTITKSGNNLNQIAHVLNTAKQQAEQEDDDLTDDDLWRWVAKQLVENSRVLAELQQEIINLKNDTGQAKLEAGGEVVSPGNSLVS</sequence>
<gene>
    <name evidence="3" type="ORF">BHL82_10290</name>
</gene>
<dbReference type="InterPro" id="IPR008687">
    <property type="entry name" value="MobC"/>
</dbReference>
<protein>
    <recommendedName>
        <fullName evidence="2">Bacterial mobilisation domain-containing protein</fullName>
    </recommendedName>
</protein>
<accession>A0A1Y2UFR4</accession>
<evidence type="ECO:0000259" key="2">
    <source>
        <dbReference type="Pfam" id="PF05713"/>
    </source>
</evidence>
<dbReference type="Pfam" id="PF05713">
    <property type="entry name" value="MobC"/>
    <property type="match status" value="1"/>
</dbReference>